<feature type="compositionally biased region" description="Polar residues" evidence="1">
    <location>
        <begin position="81"/>
        <end position="94"/>
    </location>
</feature>
<evidence type="ECO:0000313" key="2">
    <source>
        <dbReference type="EMBL" id="MPC12179.1"/>
    </source>
</evidence>
<dbReference type="EMBL" id="VSRR010000201">
    <property type="protein sequence ID" value="MPC12179.1"/>
    <property type="molecule type" value="Genomic_DNA"/>
</dbReference>
<dbReference type="Proteomes" id="UP000324222">
    <property type="component" value="Unassembled WGS sequence"/>
</dbReference>
<reference evidence="2 3" key="1">
    <citation type="submission" date="2019-05" db="EMBL/GenBank/DDBJ databases">
        <title>Another draft genome of Portunus trituberculatus and its Hox gene families provides insights of decapod evolution.</title>
        <authorList>
            <person name="Jeong J.-H."/>
            <person name="Song I."/>
            <person name="Kim S."/>
            <person name="Choi T."/>
            <person name="Kim D."/>
            <person name="Ryu S."/>
            <person name="Kim W."/>
        </authorList>
    </citation>
    <scope>NUCLEOTIDE SEQUENCE [LARGE SCALE GENOMIC DNA]</scope>
    <source>
        <tissue evidence="2">Muscle</tissue>
    </source>
</reference>
<keyword evidence="3" id="KW-1185">Reference proteome</keyword>
<protein>
    <submittedName>
        <fullName evidence="2">Uncharacterized protein</fullName>
    </submittedName>
</protein>
<dbReference type="AlphaFoldDB" id="A0A5B7CRN2"/>
<feature type="compositionally biased region" description="Basic and acidic residues" evidence="1">
    <location>
        <begin position="95"/>
        <end position="104"/>
    </location>
</feature>
<proteinExistence type="predicted"/>
<name>A0A5B7CRN2_PORTR</name>
<evidence type="ECO:0000256" key="1">
    <source>
        <dbReference type="SAM" id="MobiDB-lite"/>
    </source>
</evidence>
<gene>
    <name evidence="2" type="ORF">E2C01_004857</name>
</gene>
<evidence type="ECO:0000313" key="3">
    <source>
        <dbReference type="Proteomes" id="UP000324222"/>
    </source>
</evidence>
<accession>A0A5B7CRN2</accession>
<sequence length="104" mass="11304">MNLWHLDGSKIRDATSTWYTSAGCNRLKSVIHAVAEHTTCGGAVEDPRRCVLTLIVQDRQTAARPGKNLGLLAFLEASPTPLKSNSEGACSSLNDKNEHLQTTR</sequence>
<organism evidence="2 3">
    <name type="scientific">Portunus trituberculatus</name>
    <name type="common">Swimming crab</name>
    <name type="synonym">Neptunus trituberculatus</name>
    <dbReference type="NCBI Taxonomy" id="210409"/>
    <lineage>
        <taxon>Eukaryota</taxon>
        <taxon>Metazoa</taxon>
        <taxon>Ecdysozoa</taxon>
        <taxon>Arthropoda</taxon>
        <taxon>Crustacea</taxon>
        <taxon>Multicrustacea</taxon>
        <taxon>Malacostraca</taxon>
        <taxon>Eumalacostraca</taxon>
        <taxon>Eucarida</taxon>
        <taxon>Decapoda</taxon>
        <taxon>Pleocyemata</taxon>
        <taxon>Brachyura</taxon>
        <taxon>Eubrachyura</taxon>
        <taxon>Portunoidea</taxon>
        <taxon>Portunidae</taxon>
        <taxon>Portuninae</taxon>
        <taxon>Portunus</taxon>
    </lineage>
</organism>
<feature type="region of interest" description="Disordered" evidence="1">
    <location>
        <begin position="81"/>
        <end position="104"/>
    </location>
</feature>
<comment type="caution">
    <text evidence="2">The sequence shown here is derived from an EMBL/GenBank/DDBJ whole genome shotgun (WGS) entry which is preliminary data.</text>
</comment>